<organism evidence="1 2">
    <name type="scientific">Ancylostoma caninum</name>
    <name type="common">Dog hookworm</name>
    <dbReference type="NCBI Taxonomy" id="29170"/>
    <lineage>
        <taxon>Eukaryota</taxon>
        <taxon>Metazoa</taxon>
        <taxon>Ecdysozoa</taxon>
        <taxon>Nematoda</taxon>
        <taxon>Chromadorea</taxon>
        <taxon>Rhabditida</taxon>
        <taxon>Rhabditina</taxon>
        <taxon>Rhabditomorpha</taxon>
        <taxon>Strongyloidea</taxon>
        <taxon>Ancylostomatidae</taxon>
        <taxon>Ancylostomatinae</taxon>
        <taxon>Ancylostoma</taxon>
    </lineage>
</organism>
<protein>
    <submittedName>
        <fullName evidence="1">Uncharacterized protein</fullName>
    </submittedName>
</protein>
<evidence type="ECO:0000313" key="1">
    <source>
        <dbReference type="EMBL" id="RCN50616.1"/>
    </source>
</evidence>
<dbReference type="OrthoDB" id="5787449at2759"/>
<dbReference type="Gene3D" id="3.80.10.10">
    <property type="entry name" value="Ribonuclease Inhibitor"/>
    <property type="match status" value="1"/>
</dbReference>
<dbReference type="AlphaFoldDB" id="A0A368H1Y3"/>
<evidence type="ECO:0000313" key="2">
    <source>
        <dbReference type="Proteomes" id="UP000252519"/>
    </source>
</evidence>
<dbReference type="SUPFAM" id="SSF52047">
    <property type="entry name" value="RNI-like"/>
    <property type="match status" value="1"/>
</dbReference>
<keyword evidence="2" id="KW-1185">Reference proteome</keyword>
<feature type="non-terminal residue" evidence="1">
    <location>
        <position position="1"/>
    </location>
</feature>
<proteinExistence type="predicted"/>
<dbReference type="EMBL" id="JOJR01000021">
    <property type="protein sequence ID" value="RCN50616.1"/>
    <property type="molecule type" value="Genomic_DNA"/>
</dbReference>
<name>A0A368H1Y3_ANCCA</name>
<sequence>ATGYWRACTHPYICLLFPHKFVRISIVSRRFLEGFMHEGSSKGTAEYPQINCLFVCAQACDQGTFRKRERPITKFKHGRDHATKDRAIAMVYNNDLLMRHIISFVTNMNDRVNVELSSSRLRKISRTAMWRFKSGGHTLSLTYKTFNDYVSVEVGDVWFVLPSTTMESRIEGNTRRTTQPAKLMKTLHGMAERFALEIQHVKLGGVDTESRNRGVQNHQLIVTADLLRLINDKFKNLRTISFRHCGFDEGAIAYLTSESCSLSVRIKELTLDSIWFDSTRLIRGFTPFPWLEMSGYVTSALQLPVSLLVFLQLLFSSFLRVLKFENFSIIHLGVELLNRIRELGTVLDDLHLRLTTSTMHGLTIQDIRSFLEDASAATRELRIDVLCSHSRRGDRFFLALRTLPNLDNVTELQLFVEPINRRELEDLTHILNNLGKLSFLRKISCGDWRNFGMSIALHNGLMHCSSLKEVVLSNIIECNSDEMAMLVSAIPRQVQSLSLKYLSITDLELVEVCERLSSLRELKLVKLPKVSSRGIFQAVSLLEHLEVFYCSVPTSTVLLRSVLNTKNLKQLQKITMVITTGYPEDYEDLLSQHYSKVCCTKYRSKPRWCHIEAEGRRSRTGSSAVNTKCEYPRTPLSLTDLLF</sequence>
<dbReference type="Proteomes" id="UP000252519">
    <property type="component" value="Unassembled WGS sequence"/>
</dbReference>
<accession>A0A368H1Y3</accession>
<dbReference type="InterPro" id="IPR032675">
    <property type="entry name" value="LRR_dom_sf"/>
</dbReference>
<reference evidence="1 2" key="1">
    <citation type="submission" date="2014-10" db="EMBL/GenBank/DDBJ databases">
        <title>Draft genome of the hookworm Ancylostoma caninum.</title>
        <authorList>
            <person name="Mitreva M."/>
        </authorList>
    </citation>
    <scope>NUCLEOTIDE SEQUENCE [LARGE SCALE GENOMIC DNA]</scope>
    <source>
        <strain evidence="1 2">Baltimore</strain>
    </source>
</reference>
<gene>
    <name evidence="1" type="ORF">ANCCAN_03229</name>
</gene>
<comment type="caution">
    <text evidence="1">The sequence shown here is derived from an EMBL/GenBank/DDBJ whole genome shotgun (WGS) entry which is preliminary data.</text>
</comment>